<proteinExistence type="predicted"/>
<dbReference type="CDD" id="cd00104">
    <property type="entry name" value="KAZAL_FS"/>
    <property type="match status" value="1"/>
</dbReference>
<keyword evidence="3" id="KW-1185">Reference proteome</keyword>
<name>A0A8C4XFU2_ERPCA</name>
<organism evidence="2 3">
    <name type="scientific">Erpetoichthys calabaricus</name>
    <name type="common">Rope fish</name>
    <name type="synonym">Calamoichthys calabaricus</name>
    <dbReference type="NCBI Taxonomy" id="27687"/>
    <lineage>
        <taxon>Eukaryota</taxon>
        <taxon>Metazoa</taxon>
        <taxon>Chordata</taxon>
        <taxon>Craniata</taxon>
        <taxon>Vertebrata</taxon>
        <taxon>Euteleostomi</taxon>
        <taxon>Actinopterygii</taxon>
        <taxon>Polypteriformes</taxon>
        <taxon>Polypteridae</taxon>
        <taxon>Erpetoichthys</taxon>
    </lineage>
</organism>
<dbReference type="Gene3D" id="3.30.60.30">
    <property type="match status" value="1"/>
</dbReference>
<dbReference type="Ensembl" id="ENSECRT00000029502.1">
    <property type="protein sequence ID" value="ENSECRP00000028889.1"/>
    <property type="gene ID" value="ENSECRG00000019565.1"/>
</dbReference>
<feature type="domain" description="Kazal-like" evidence="1">
    <location>
        <begin position="38"/>
        <end position="55"/>
    </location>
</feature>
<reference evidence="2" key="1">
    <citation type="submission" date="2021-06" db="EMBL/GenBank/DDBJ databases">
        <authorList>
            <consortium name="Wellcome Sanger Institute Data Sharing"/>
        </authorList>
    </citation>
    <scope>NUCLEOTIDE SEQUENCE [LARGE SCALE GENOMIC DNA]</scope>
</reference>
<protein>
    <recommendedName>
        <fullName evidence="1">Kazal-like domain-containing protein</fullName>
    </recommendedName>
</protein>
<dbReference type="InterPro" id="IPR036058">
    <property type="entry name" value="Kazal_dom_sf"/>
</dbReference>
<sequence length="65" mass="7032">MVFALFSSTGLARGTSIPPQVRVSSVFFLQHPALVNLDCTNLVNPVCGSDGQTYTITRSSWPSRC</sequence>
<accession>A0A8C4XFU2</accession>
<dbReference type="Pfam" id="PF00050">
    <property type="entry name" value="Kazal_1"/>
    <property type="match status" value="1"/>
</dbReference>
<dbReference type="Proteomes" id="UP000694620">
    <property type="component" value="Chromosome 11"/>
</dbReference>
<dbReference type="SUPFAM" id="SSF100895">
    <property type="entry name" value="Kazal-type serine protease inhibitors"/>
    <property type="match status" value="1"/>
</dbReference>
<evidence type="ECO:0000313" key="3">
    <source>
        <dbReference type="Proteomes" id="UP000694620"/>
    </source>
</evidence>
<dbReference type="AlphaFoldDB" id="A0A8C4XFU2"/>
<evidence type="ECO:0000313" key="2">
    <source>
        <dbReference type="Ensembl" id="ENSECRP00000028889.1"/>
    </source>
</evidence>
<dbReference type="InterPro" id="IPR002350">
    <property type="entry name" value="Kazal_dom"/>
</dbReference>
<reference evidence="2" key="2">
    <citation type="submission" date="2025-08" db="UniProtKB">
        <authorList>
            <consortium name="Ensembl"/>
        </authorList>
    </citation>
    <scope>IDENTIFICATION</scope>
</reference>
<reference evidence="2" key="3">
    <citation type="submission" date="2025-09" db="UniProtKB">
        <authorList>
            <consortium name="Ensembl"/>
        </authorList>
    </citation>
    <scope>IDENTIFICATION</scope>
</reference>
<evidence type="ECO:0000259" key="1">
    <source>
        <dbReference type="Pfam" id="PF00050"/>
    </source>
</evidence>